<feature type="region of interest" description="Disordered" evidence="1">
    <location>
        <begin position="45"/>
        <end position="81"/>
    </location>
</feature>
<evidence type="ECO:0000256" key="1">
    <source>
        <dbReference type="SAM" id="MobiDB-lite"/>
    </source>
</evidence>
<proteinExistence type="predicted"/>
<organism evidence="2 3">
    <name type="scientific">Umbra pygmaea</name>
    <name type="common">Eastern mudminnow</name>
    <dbReference type="NCBI Taxonomy" id="75934"/>
    <lineage>
        <taxon>Eukaryota</taxon>
        <taxon>Metazoa</taxon>
        <taxon>Chordata</taxon>
        <taxon>Craniata</taxon>
        <taxon>Vertebrata</taxon>
        <taxon>Euteleostomi</taxon>
        <taxon>Actinopterygii</taxon>
        <taxon>Neopterygii</taxon>
        <taxon>Teleostei</taxon>
        <taxon>Protacanthopterygii</taxon>
        <taxon>Esociformes</taxon>
        <taxon>Umbridae</taxon>
        <taxon>Umbra</taxon>
    </lineage>
</organism>
<gene>
    <name evidence="2" type="ORF">UPYG_G00303840</name>
</gene>
<keyword evidence="3" id="KW-1185">Reference proteome</keyword>
<accession>A0ABD0WTP0</accession>
<feature type="compositionally biased region" description="Acidic residues" evidence="1">
    <location>
        <begin position="118"/>
        <end position="129"/>
    </location>
</feature>
<dbReference type="EMBL" id="JAGEUA010000009">
    <property type="protein sequence ID" value="KAL0967042.1"/>
    <property type="molecule type" value="Genomic_DNA"/>
</dbReference>
<feature type="compositionally biased region" description="Polar residues" evidence="1">
    <location>
        <begin position="54"/>
        <end position="71"/>
    </location>
</feature>
<name>A0ABD0WTP0_UMBPY</name>
<sequence length="136" mass="15047">MASEHPMDSVSLLGINVVVKDEEGEMVDYLGDPIGLSWGVKQEPEEVPCHLGENSGSTDQAKTASESFQENQQRHNTPETKYPCLACGKRIHITVDTETRDHLSPSNSSDHYTRPIDDSPEDLSEDTEVDLLKDGH</sequence>
<feature type="region of interest" description="Disordered" evidence="1">
    <location>
        <begin position="95"/>
        <end position="136"/>
    </location>
</feature>
<reference evidence="2 3" key="1">
    <citation type="submission" date="2024-06" db="EMBL/GenBank/DDBJ databases">
        <authorList>
            <person name="Pan Q."/>
            <person name="Wen M."/>
            <person name="Jouanno E."/>
            <person name="Zahm M."/>
            <person name="Klopp C."/>
            <person name="Cabau C."/>
            <person name="Louis A."/>
            <person name="Berthelot C."/>
            <person name="Parey E."/>
            <person name="Roest Crollius H."/>
            <person name="Montfort J."/>
            <person name="Robinson-Rechavi M."/>
            <person name="Bouchez O."/>
            <person name="Lampietro C."/>
            <person name="Lopez Roques C."/>
            <person name="Donnadieu C."/>
            <person name="Postlethwait J."/>
            <person name="Bobe J."/>
            <person name="Verreycken H."/>
            <person name="Guiguen Y."/>
        </authorList>
    </citation>
    <scope>NUCLEOTIDE SEQUENCE [LARGE SCALE GENOMIC DNA]</scope>
    <source>
        <strain evidence="2">Up_M1</strain>
        <tissue evidence="2">Testis</tissue>
    </source>
</reference>
<evidence type="ECO:0000313" key="2">
    <source>
        <dbReference type="EMBL" id="KAL0967042.1"/>
    </source>
</evidence>
<dbReference type="Proteomes" id="UP001557470">
    <property type="component" value="Unassembled WGS sequence"/>
</dbReference>
<evidence type="ECO:0000313" key="3">
    <source>
        <dbReference type="Proteomes" id="UP001557470"/>
    </source>
</evidence>
<comment type="caution">
    <text evidence="2">The sequence shown here is derived from an EMBL/GenBank/DDBJ whole genome shotgun (WGS) entry which is preliminary data.</text>
</comment>
<dbReference type="AlphaFoldDB" id="A0ABD0WTP0"/>
<protein>
    <submittedName>
        <fullName evidence="2">Uncharacterized protein</fullName>
    </submittedName>
</protein>